<dbReference type="GeneID" id="9685623"/>
<evidence type="ECO:0000256" key="1">
    <source>
        <dbReference type="SAM" id="MobiDB-lite"/>
    </source>
</evidence>
<accession>C1MWB1</accession>
<dbReference type="AlphaFoldDB" id="C1MWB1"/>
<feature type="transmembrane region" description="Helical" evidence="2">
    <location>
        <begin position="105"/>
        <end position="131"/>
    </location>
</feature>
<dbReference type="KEGG" id="mpp:MICPUCDRAFT_59697"/>
<feature type="region of interest" description="Disordered" evidence="1">
    <location>
        <begin position="167"/>
        <end position="203"/>
    </location>
</feature>
<organism evidence="4">
    <name type="scientific">Micromonas pusilla (strain CCMP1545)</name>
    <name type="common">Picoplanktonic green alga</name>
    <dbReference type="NCBI Taxonomy" id="564608"/>
    <lineage>
        <taxon>Eukaryota</taxon>
        <taxon>Viridiplantae</taxon>
        <taxon>Chlorophyta</taxon>
        <taxon>Mamiellophyceae</taxon>
        <taxon>Mamiellales</taxon>
        <taxon>Mamiellaceae</taxon>
        <taxon>Micromonas</taxon>
    </lineage>
</organism>
<keyword evidence="2" id="KW-0812">Transmembrane</keyword>
<reference evidence="3 4" key="1">
    <citation type="journal article" date="2009" name="Science">
        <title>Green evolution and dynamic adaptations revealed by genomes of the marine picoeukaryotes Micromonas.</title>
        <authorList>
            <person name="Worden A.Z."/>
            <person name="Lee J.H."/>
            <person name="Mock T."/>
            <person name="Rouze P."/>
            <person name="Simmons M.P."/>
            <person name="Aerts A.L."/>
            <person name="Allen A.E."/>
            <person name="Cuvelier M.L."/>
            <person name="Derelle E."/>
            <person name="Everett M.V."/>
            <person name="Foulon E."/>
            <person name="Grimwood J."/>
            <person name="Gundlach H."/>
            <person name="Henrissat B."/>
            <person name="Napoli C."/>
            <person name="McDonald S.M."/>
            <person name="Parker M.S."/>
            <person name="Rombauts S."/>
            <person name="Salamov A."/>
            <person name="Von Dassow P."/>
            <person name="Badger J.H."/>
            <person name="Coutinho P.M."/>
            <person name="Demir E."/>
            <person name="Dubchak I."/>
            <person name="Gentemann C."/>
            <person name="Eikrem W."/>
            <person name="Gready J.E."/>
            <person name="John U."/>
            <person name="Lanier W."/>
            <person name="Lindquist E.A."/>
            <person name="Lucas S."/>
            <person name="Mayer K.F."/>
            <person name="Moreau H."/>
            <person name="Not F."/>
            <person name="Otillar R."/>
            <person name="Panaud O."/>
            <person name="Pangilinan J."/>
            <person name="Paulsen I."/>
            <person name="Piegu B."/>
            <person name="Poliakov A."/>
            <person name="Robbens S."/>
            <person name="Schmutz J."/>
            <person name="Toulza E."/>
            <person name="Wyss T."/>
            <person name="Zelensky A."/>
            <person name="Zhou K."/>
            <person name="Armbrust E.V."/>
            <person name="Bhattacharya D."/>
            <person name="Goodenough U.W."/>
            <person name="Van de Peer Y."/>
            <person name="Grigoriev I.V."/>
        </authorList>
    </citation>
    <scope>NUCLEOTIDE SEQUENCE [LARGE SCALE GENOMIC DNA]</scope>
    <source>
        <strain evidence="3 4">CCMP1545</strain>
    </source>
</reference>
<feature type="compositionally biased region" description="Basic and acidic residues" evidence="1">
    <location>
        <begin position="167"/>
        <end position="183"/>
    </location>
</feature>
<protein>
    <submittedName>
        <fullName evidence="3">Predicted protein</fullName>
    </submittedName>
</protein>
<evidence type="ECO:0000313" key="4">
    <source>
        <dbReference type="Proteomes" id="UP000001876"/>
    </source>
</evidence>
<sequence length="203" mass="22228">MSGRPARIRVSKAKVKAARCDALAEYRTELDFRKQKRGQRKCFFRVEKLSFTDGRTELGLESRLRLSLQLPEEPDRQGRAEIVRWAPGIPLAATRRRARGGGMSATARSAALLGLLGLGVGVNVYGAYYVLALNGQAPATFVVGGASAIGDGRDLWAQTAAAAAAEERSAAEKKKKEEGENGRRWWKPWRGRSRVTSGEDVRS</sequence>
<proteinExistence type="predicted"/>
<dbReference type="Proteomes" id="UP000001876">
    <property type="component" value="Unassembled WGS sequence"/>
</dbReference>
<keyword evidence="2" id="KW-1133">Transmembrane helix</keyword>
<evidence type="ECO:0000256" key="2">
    <source>
        <dbReference type="SAM" id="Phobius"/>
    </source>
</evidence>
<dbReference type="EMBL" id="GG663741">
    <property type="protein sequence ID" value="EEH55845.1"/>
    <property type="molecule type" value="Genomic_DNA"/>
</dbReference>
<keyword evidence="2" id="KW-0472">Membrane</keyword>
<dbReference type="RefSeq" id="XP_003059893.1">
    <property type="nucleotide sequence ID" value="XM_003059847.1"/>
</dbReference>
<feature type="compositionally biased region" description="Basic residues" evidence="1">
    <location>
        <begin position="184"/>
        <end position="193"/>
    </location>
</feature>
<name>C1MWB1_MICPC</name>
<evidence type="ECO:0000313" key="3">
    <source>
        <dbReference type="EMBL" id="EEH55845.1"/>
    </source>
</evidence>
<gene>
    <name evidence="3" type="ORF">MICPUCDRAFT_59697</name>
</gene>
<keyword evidence="4" id="KW-1185">Reference proteome</keyword>